<dbReference type="SUPFAM" id="SSF49265">
    <property type="entry name" value="Fibronectin type III"/>
    <property type="match status" value="1"/>
</dbReference>
<evidence type="ECO:0000313" key="9">
    <source>
        <dbReference type="RefSeq" id="XP_022238347.1"/>
    </source>
</evidence>
<evidence type="ECO:0000313" key="8">
    <source>
        <dbReference type="Proteomes" id="UP000694941"/>
    </source>
</evidence>
<dbReference type="InterPro" id="IPR007110">
    <property type="entry name" value="Ig-like_dom"/>
</dbReference>
<dbReference type="GeneID" id="106456855"/>
<dbReference type="SMART" id="SM00409">
    <property type="entry name" value="IG"/>
    <property type="match status" value="4"/>
</dbReference>
<sequence>MLKAIPICYRLILLSTYLMTPTKSEKIQTKPPLTVIGLEGEKVEIPCNITAIPEEDIPTLVFWYKDNITTPIYTLDARRGSLSRALHASIYKVTRVYFATDTEPAVLRFRSLNSSDQGSYRCRADFNRARTRYTDSVLKVIVTPQKPVIRDQNGKVLRSLIGPYNEGESLQLFCDVLGGDPSPEVTWWRESVLLDNTYNMTETGTVSNELLILTLERHDLMAAFSCCASNYNQSLPISSTVTVDMNFRPLVLTITKEPETLSAGKTTKLECQAVGSRPSAIVTWWQEETELKTTKMTVSVDGNVTTSVLTFKPSVLDNEKILTCKAQNPLIKDSILKERRILNVHYAPRISINSSGDVKNPIVKKGHDIFFDCKIQANPWVTAFHWLFEDKELHTDKSTGIIISNYTLVLQKVDRSKRGRYICRAMNIEGYGESDPIDLRVQFEPVCIPSQRAVYGTAVHETVRVLCEVDADPVQVTFRWMFNNSHGSREVLTFKDDLTKSVASFIPQNQDDYGTLACWGNNKVGIQRKPCFFNITAAGPPETPVNCTVSNVTTDFISIGCLEGYNGGLSQHFVLELYEKNAEKIHTNLTDKKPEFSIVRLPQNTNFRIILYAVNAKGRSGPWIKNVDTLRTPEKSEEPKDGWFVEFRPILVTIVAGVAGLVFVILVIIVLVKVRSRKQRKRSTAKPFVGDELREESGTLKTRVEDYRPLSTIEDERGPDIIPANGNLVELRSVIESETFSMGDTVRWTSPLAELSPQIQPLGEGGQGLDMEPPRCSQSRETFSPQSQCSALQEIPQEIGLRVRMLPSSPVLRRTIPGRSEELPVAEGRTTNV</sequence>
<feature type="domain" description="Fibronectin type-III" evidence="7">
    <location>
        <begin position="540"/>
        <end position="635"/>
    </location>
</feature>
<keyword evidence="2 4" id="KW-0472">Membrane</keyword>
<evidence type="ECO:0000256" key="1">
    <source>
        <dbReference type="ARBA" id="ARBA00004167"/>
    </source>
</evidence>
<proteinExistence type="predicted"/>
<dbReference type="CDD" id="cd00063">
    <property type="entry name" value="FN3"/>
    <property type="match status" value="1"/>
</dbReference>
<dbReference type="CDD" id="cd00096">
    <property type="entry name" value="Ig"/>
    <property type="match status" value="1"/>
</dbReference>
<keyword evidence="4" id="KW-1133">Transmembrane helix</keyword>
<keyword evidence="8" id="KW-1185">Reference proteome</keyword>
<dbReference type="InterPro" id="IPR013783">
    <property type="entry name" value="Ig-like_fold"/>
</dbReference>
<keyword evidence="4" id="KW-0812">Transmembrane</keyword>
<accession>A0ABM1S3Z2</accession>
<evidence type="ECO:0000256" key="2">
    <source>
        <dbReference type="ARBA" id="ARBA00023136"/>
    </source>
</evidence>
<dbReference type="Pfam" id="PF13927">
    <property type="entry name" value="Ig_3"/>
    <property type="match status" value="1"/>
</dbReference>
<dbReference type="PANTHER" id="PTHR23278">
    <property type="entry name" value="SIDESTEP PROTEIN"/>
    <property type="match status" value="1"/>
</dbReference>
<dbReference type="SMART" id="SM00408">
    <property type="entry name" value="IGc2"/>
    <property type="match status" value="4"/>
</dbReference>
<dbReference type="PROSITE" id="PS50853">
    <property type="entry name" value="FN3"/>
    <property type="match status" value="1"/>
</dbReference>
<organism evidence="8 9">
    <name type="scientific">Limulus polyphemus</name>
    <name type="common">Atlantic horseshoe crab</name>
    <dbReference type="NCBI Taxonomy" id="6850"/>
    <lineage>
        <taxon>Eukaryota</taxon>
        <taxon>Metazoa</taxon>
        <taxon>Ecdysozoa</taxon>
        <taxon>Arthropoda</taxon>
        <taxon>Chelicerata</taxon>
        <taxon>Merostomata</taxon>
        <taxon>Xiphosura</taxon>
        <taxon>Limulidae</taxon>
        <taxon>Limulus</taxon>
    </lineage>
</organism>
<feature type="domain" description="Ig-like" evidence="6">
    <location>
        <begin position="147"/>
        <end position="242"/>
    </location>
</feature>
<evidence type="ECO:0000256" key="4">
    <source>
        <dbReference type="SAM" id="Phobius"/>
    </source>
</evidence>
<keyword evidence="3" id="KW-1015">Disulfide bond</keyword>
<dbReference type="Proteomes" id="UP000694941">
    <property type="component" value="Unplaced"/>
</dbReference>
<comment type="subcellular location">
    <subcellularLocation>
        <location evidence="1">Membrane</location>
        <topology evidence="1">Single-pass membrane protein</topology>
    </subcellularLocation>
</comment>
<dbReference type="InterPro" id="IPR036179">
    <property type="entry name" value="Ig-like_dom_sf"/>
</dbReference>
<dbReference type="InterPro" id="IPR003598">
    <property type="entry name" value="Ig_sub2"/>
</dbReference>
<feature type="chain" id="PRO_5045391573" evidence="5">
    <location>
        <begin position="25"/>
        <end position="833"/>
    </location>
</feature>
<dbReference type="InterPro" id="IPR003599">
    <property type="entry name" value="Ig_sub"/>
</dbReference>
<dbReference type="InterPro" id="IPR013162">
    <property type="entry name" value="CD80_C2-set"/>
</dbReference>
<feature type="domain" description="Ig-like" evidence="6">
    <location>
        <begin position="249"/>
        <end position="343"/>
    </location>
</feature>
<reference evidence="9" key="1">
    <citation type="submission" date="2025-08" db="UniProtKB">
        <authorList>
            <consortium name="RefSeq"/>
        </authorList>
    </citation>
    <scope>IDENTIFICATION</scope>
    <source>
        <tissue evidence="9">Muscle</tissue>
    </source>
</reference>
<dbReference type="PANTHER" id="PTHR23278:SF19">
    <property type="entry name" value="OBSCURIN"/>
    <property type="match status" value="1"/>
</dbReference>
<evidence type="ECO:0000259" key="7">
    <source>
        <dbReference type="PROSITE" id="PS50853"/>
    </source>
</evidence>
<evidence type="ECO:0000256" key="5">
    <source>
        <dbReference type="SAM" id="SignalP"/>
    </source>
</evidence>
<feature type="domain" description="Ig-like" evidence="6">
    <location>
        <begin position="348"/>
        <end position="440"/>
    </location>
</feature>
<dbReference type="Pfam" id="PF08205">
    <property type="entry name" value="C2-set_2"/>
    <property type="match status" value="1"/>
</dbReference>
<name>A0ABM1S3Z2_LIMPO</name>
<evidence type="ECO:0000256" key="3">
    <source>
        <dbReference type="ARBA" id="ARBA00023157"/>
    </source>
</evidence>
<gene>
    <name evidence="9" type="primary">LOC106456855</name>
</gene>
<feature type="signal peptide" evidence="5">
    <location>
        <begin position="1"/>
        <end position="24"/>
    </location>
</feature>
<dbReference type="SUPFAM" id="SSF48726">
    <property type="entry name" value="Immunoglobulin"/>
    <property type="match status" value="5"/>
</dbReference>
<evidence type="ECO:0000259" key="6">
    <source>
        <dbReference type="PROSITE" id="PS50835"/>
    </source>
</evidence>
<feature type="transmembrane region" description="Helical" evidence="4">
    <location>
        <begin position="650"/>
        <end position="672"/>
    </location>
</feature>
<protein>
    <submittedName>
        <fullName evidence="9">Protein turtle-like</fullName>
    </submittedName>
</protein>
<dbReference type="PROSITE" id="PS50835">
    <property type="entry name" value="IG_LIKE"/>
    <property type="match status" value="5"/>
</dbReference>
<feature type="domain" description="Ig-like" evidence="6">
    <location>
        <begin position="445"/>
        <end position="518"/>
    </location>
</feature>
<dbReference type="InterPro" id="IPR003961">
    <property type="entry name" value="FN3_dom"/>
</dbReference>
<dbReference type="InterPro" id="IPR036116">
    <property type="entry name" value="FN3_sf"/>
</dbReference>
<dbReference type="Gene3D" id="2.60.40.10">
    <property type="entry name" value="Immunoglobulins"/>
    <property type="match status" value="6"/>
</dbReference>
<dbReference type="RefSeq" id="XP_022238347.1">
    <property type="nucleotide sequence ID" value="XM_022382639.1"/>
</dbReference>
<feature type="domain" description="Ig-like" evidence="6">
    <location>
        <begin position="21"/>
        <end position="138"/>
    </location>
</feature>
<keyword evidence="5" id="KW-0732">Signal</keyword>